<gene>
    <name evidence="1" type="ORF">DERYTH_LOCUS21292</name>
</gene>
<reference evidence="1" key="1">
    <citation type="submission" date="2021-06" db="EMBL/GenBank/DDBJ databases">
        <authorList>
            <person name="Kallberg Y."/>
            <person name="Tangrot J."/>
            <person name="Rosling A."/>
        </authorList>
    </citation>
    <scope>NUCLEOTIDE SEQUENCE</scope>
    <source>
        <strain evidence="1">MA453B</strain>
    </source>
</reference>
<name>A0A9N9P7B4_9GLOM</name>
<protein>
    <submittedName>
        <fullName evidence="1">284_t:CDS:1</fullName>
    </submittedName>
</protein>
<evidence type="ECO:0000313" key="2">
    <source>
        <dbReference type="Proteomes" id="UP000789405"/>
    </source>
</evidence>
<dbReference type="EMBL" id="CAJVPY010026839">
    <property type="protein sequence ID" value="CAG8790338.1"/>
    <property type="molecule type" value="Genomic_DNA"/>
</dbReference>
<dbReference type="OrthoDB" id="10254945at2759"/>
<accession>A0A9N9P7B4</accession>
<dbReference type="Proteomes" id="UP000789405">
    <property type="component" value="Unassembled WGS sequence"/>
</dbReference>
<keyword evidence="2" id="KW-1185">Reference proteome</keyword>
<evidence type="ECO:0000313" key="1">
    <source>
        <dbReference type="EMBL" id="CAG8790338.1"/>
    </source>
</evidence>
<proteinExistence type="predicted"/>
<sequence length="47" mass="5201">GNMVNYHGFDEGSLDIFGRKYISIRGGSLCDGDENSKQSQLRLVGCY</sequence>
<dbReference type="AlphaFoldDB" id="A0A9N9P7B4"/>
<comment type="caution">
    <text evidence="1">The sequence shown here is derived from an EMBL/GenBank/DDBJ whole genome shotgun (WGS) entry which is preliminary data.</text>
</comment>
<organism evidence="1 2">
    <name type="scientific">Dentiscutata erythropus</name>
    <dbReference type="NCBI Taxonomy" id="1348616"/>
    <lineage>
        <taxon>Eukaryota</taxon>
        <taxon>Fungi</taxon>
        <taxon>Fungi incertae sedis</taxon>
        <taxon>Mucoromycota</taxon>
        <taxon>Glomeromycotina</taxon>
        <taxon>Glomeromycetes</taxon>
        <taxon>Diversisporales</taxon>
        <taxon>Gigasporaceae</taxon>
        <taxon>Dentiscutata</taxon>
    </lineage>
</organism>
<feature type="non-terminal residue" evidence="1">
    <location>
        <position position="1"/>
    </location>
</feature>